<keyword evidence="3" id="KW-1185">Reference proteome</keyword>
<dbReference type="InterPro" id="IPR001387">
    <property type="entry name" value="Cro/C1-type_HTH"/>
</dbReference>
<reference evidence="2 3" key="1">
    <citation type="submission" date="2023-03" db="EMBL/GenBank/DDBJ databases">
        <title>Draft assemblies of triclosan tolerant bacteria isolated from returned activated sludge.</title>
        <authorList>
            <person name="Van Hamelsveld S."/>
        </authorList>
    </citation>
    <scope>NUCLEOTIDE SEQUENCE [LARGE SCALE GENOMIC DNA]</scope>
    <source>
        <strain evidence="2 3">GW210010_S58</strain>
    </source>
</reference>
<dbReference type="RefSeq" id="WP_276266556.1">
    <property type="nucleotide sequence ID" value="NZ_JARJLM010000393.1"/>
</dbReference>
<evidence type="ECO:0000313" key="3">
    <source>
        <dbReference type="Proteomes" id="UP001216674"/>
    </source>
</evidence>
<sequence length="217" mass="24405">MKIRTLDDLVASIDSELAWRRREMHNFSGAVANGRSSLLPHVCRAGVLLAYSHWEGFVKNVCLTYVEYVSRKKLPFDQLATNFVALACMRALRESGQSKSPLPYIQLIDFLRLNGSEVSRIPFKDSVDTESNLSSEVLHKLATALGIPLDDVFSMKKQFIDRNLLKTRNEIAHGERTEITSEFASEIFSQVEALLLGFKSAVENAAARRLFERSPLA</sequence>
<dbReference type="PROSITE" id="PS50943">
    <property type="entry name" value="HTH_CROC1"/>
    <property type="match status" value="1"/>
</dbReference>
<name>A0ABT6AU40_9BURK</name>
<evidence type="ECO:0000313" key="2">
    <source>
        <dbReference type="EMBL" id="MDF3835903.1"/>
    </source>
</evidence>
<organism evidence="2 3">
    <name type="scientific">Cupriavidus basilensis</name>
    <dbReference type="NCBI Taxonomy" id="68895"/>
    <lineage>
        <taxon>Bacteria</taxon>
        <taxon>Pseudomonadati</taxon>
        <taxon>Pseudomonadota</taxon>
        <taxon>Betaproteobacteria</taxon>
        <taxon>Burkholderiales</taxon>
        <taxon>Burkholderiaceae</taxon>
        <taxon>Cupriavidus</taxon>
    </lineage>
</organism>
<proteinExistence type="predicted"/>
<accession>A0ABT6AU40</accession>
<dbReference type="EMBL" id="JARJLM010000393">
    <property type="protein sequence ID" value="MDF3835903.1"/>
    <property type="molecule type" value="Genomic_DNA"/>
</dbReference>
<dbReference type="InterPro" id="IPR041519">
    <property type="entry name" value="HEPN_RiboL-PSP"/>
</dbReference>
<dbReference type="Pfam" id="PF18735">
    <property type="entry name" value="HEPN_RiboL-PSP"/>
    <property type="match status" value="1"/>
</dbReference>
<dbReference type="Proteomes" id="UP001216674">
    <property type="component" value="Unassembled WGS sequence"/>
</dbReference>
<comment type="caution">
    <text evidence="2">The sequence shown here is derived from an EMBL/GenBank/DDBJ whole genome shotgun (WGS) entry which is preliminary data.</text>
</comment>
<feature type="domain" description="HTH cro/C1-type" evidence="1">
    <location>
        <begin position="131"/>
        <end position="152"/>
    </location>
</feature>
<protein>
    <submittedName>
        <fullName evidence="2">MAE_28990/MAE_18760 family HEPN-like nuclease</fullName>
    </submittedName>
</protein>
<evidence type="ECO:0000259" key="1">
    <source>
        <dbReference type="PROSITE" id="PS50943"/>
    </source>
</evidence>
<gene>
    <name evidence="2" type="ORF">P3W85_23560</name>
</gene>